<name>A0A6J5L1M0_9CAUD</name>
<gene>
    <name evidence="1" type="ORF">UFOVP84_219</name>
</gene>
<accession>A0A6J5L1M0</accession>
<dbReference type="Pfam" id="PF16805">
    <property type="entry name" value="Trans_coact"/>
    <property type="match status" value="1"/>
</dbReference>
<dbReference type="EMBL" id="LR796208">
    <property type="protein sequence ID" value="CAB4127502.1"/>
    <property type="molecule type" value="Genomic_DNA"/>
</dbReference>
<evidence type="ECO:0000313" key="1">
    <source>
        <dbReference type="EMBL" id="CAB4127502.1"/>
    </source>
</evidence>
<protein>
    <submittedName>
        <fullName evidence="1">Phage late-transcription coactivator</fullName>
    </submittedName>
</protein>
<sequence length="71" mass="8237">MFETASDFSLFIETTAKERNVGVVDIILEYCEDNYIEPEEISKLINKSLRDKLEMNFVNMNYLPKAASLEI</sequence>
<proteinExistence type="predicted"/>
<dbReference type="Gene3D" id="1.10.10.2850">
    <property type="entry name" value="Phage late-transcription coactivator-like"/>
    <property type="match status" value="1"/>
</dbReference>
<dbReference type="InterPro" id="IPR031836">
    <property type="entry name" value="Trans_coact"/>
</dbReference>
<reference evidence="1" key="1">
    <citation type="submission" date="2020-04" db="EMBL/GenBank/DDBJ databases">
        <authorList>
            <person name="Chiriac C."/>
            <person name="Salcher M."/>
            <person name="Ghai R."/>
            <person name="Kavagutti S V."/>
        </authorList>
    </citation>
    <scope>NUCLEOTIDE SEQUENCE</scope>
</reference>
<organism evidence="1">
    <name type="scientific">uncultured Caudovirales phage</name>
    <dbReference type="NCBI Taxonomy" id="2100421"/>
    <lineage>
        <taxon>Viruses</taxon>
        <taxon>Duplodnaviria</taxon>
        <taxon>Heunggongvirae</taxon>
        <taxon>Uroviricota</taxon>
        <taxon>Caudoviricetes</taxon>
        <taxon>Peduoviridae</taxon>
        <taxon>Maltschvirus</taxon>
        <taxon>Maltschvirus maltsch</taxon>
    </lineage>
</organism>
<dbReference type="InterPro" id="IPR042071">
    <property type="entry name" value="Trans_coact_sf"/>
</dbReference>